<feature type="domain" description="C2H2-type" evidence="7">
    <location>
        <begin position="10"/>
        <end position="37"/>
    </location>
</feature>
<evidence type="ECO:0000256" key="6">
    <source>
        <dbReference type="SAM" id="MobiDB-lite"/>
    </source>
</evidence>
<gene>
    <name evidence="8" type="ORF">BGZ97_001242</name>
</gene>
<dbReference type="GO" id="GO:0008270">
    <property type="term" value="F:zinc ion binding"/>
    <property type="evidence" value="ECO:0007669"/>
    <property type="project" value="UniProtKB-KW"/>
</dbReference>
<dbReference type="Gene3D" id="3.30.160.60">
    <property type="entry name" value="Classic Zinc Finger"/>
    <property type="match status" value="1"/>
</dbReference>
<evidence type="ECO:0000256" key="3">
    <source>
        <dbReference type="ARBA" id="ARBA00022771"/>
    </source>
</evidence>
<dbReference type="Proteomes" id="UP000823405">
    <property type="component" value="Unassembled WGS sequence"/>
</dbReference>
<dbReference type="PROSITE" id="PS50157">
    <property type="entry name" value="ZINC_FINGER_C2H2_2"/>
    <property type="match status" value="1"/>
</dbReference>
<feature type="region of interest" description="Disordered" evidence="6">
    <location>
        <begin position="34"/>
        <end position="585"/>
    </location>
</feature>
<evidence type="ECO:0000256" key="1">
    <source>
        <dbReference type="ARBA" id="ARBA00022723"/>
    </source>
</evidence>
<feature type="compositionally biased region" description="Acidic residues" evidence="6">
    <location>
        <begin position="55"/>
        <end position="77"/>
    </location>
</feature>
<dbReference type="FunFam" id="3.30.160.60:FF:000100">
    <property type="entry name" value="Zinc finger 45-like"/>
    <property type="match status" value="1"/>
</dbReference>
<evidence type="ECO:0000256" key="4">
    <source>
        <dbReference type="ARBA" id="ARBA00022833"/>
    </source>
</evidence>
<protein>
    <recommendedName>
        <fullName evidence="7">C2H2-type domain-containing protein</fullName>
    </recommendedName>
</protein>
<accession>A0A9P6RLF6</accession>
<proteinExistence type="predicted"/>
<evidence type="ECO:0000313" key="9">
    <source>
        <dbReference type="Proteomes" id="UP000823405"/>
    </source>
</evidence>
<reference evidence="8" key="1">
    <citation type="journal article" date="2020" name="Fungal Divers.">
        <title>Resolving the Mortierellaceae phylogeny through synthesis of multi-gene phylogenetics and phylogenomics.</title>
        <authorList>
            <person name="Vandepol N."/>
            <person name="Liber J."/>
            <person name="Desiro A."/>
            <person name="Na H."/>
            <person name="Kennedy M."/>
            <person name="Barry K."/>
            <person name="Grigoriev I.V."/>
            <person name="Miller A.N."/>
            <person name="O'Donnell K."/>
            <person name="Stajich J.E."/>
            <person name="Bonito G."/>
        </authorList>
    </citation>
    <scope>NUCLEOTIDE SEQUENCE</scope>
    <source>
        <strain evidence="8">NVP60</strain>
    </source>
</reference>
<dbReference type="SUPFAM" id="SSF57667">
    <property type="entry name" value="beta-beta-alpha zinc fingers"/>
    <property type="match status" value="1"/>
</dbReference>
<feature type="compositionally biased region" description="Polar residues" evidence="6">
    <location>
        <begin position="109"/>
        <end position="122"/>
    </location>
</feature>
<feature type="compositionally biased region" description="Polar residues" evidence="6">
    <location>
        <begin position="365"/>
        <end position="384"/>
    </location>
</feature>
<dbReference type="OrthoDB" id="4748970at2759"/>
<dbReference type="InterPro" id="IPR036236">
    <property type="entry name" value="Znf_C2H2_sf"/>
</dbReference>
<evidence type="ECO:0000256" key="5">
    <source>
        <dbReference type="PROSITE-ProRule" id="PRU00042"/>
    </source>
</evidence>
<feature type="compositionally biased region" description="Polar residues" evidence="6">
    <location>
        <begin position="79"/>
        <end position="94"/>
    </location>
</feature>
<evidence type="ECO:0000256" key="2">
    <source>
        <dbReference type="ARBA" id="ARBA00022737"/>
    </source>
</evidence>
<feature type="compositionally biased region" description="Low complexity" evidence="6">
    <location>
        <begin position="492"/>
        <end position="523"/>
    </location>
</feature>
<sequence length="708" mass="76510">MRTHWRIKPYSCPECHRNFVRQDALTRHLRLDFGHNRCSGYPGPLPGNADQGEKDGDDDEEDMMEDDEDFPDLDAEDQNAGNDSKPASKSSTKGDPSPALPSPTSPTTVNIKSKSVSTTGVSEQERDRPLTISTSAANASAVSAAAASSASATKEAHPTPRTSDSTPSKFDKEDQERGGRPDPSSPHGRHAASATPMSFVHLADRPAALSEGGKEVSGQPHARSYSHSAYNYGPATPLTIQTGNMPMRPTKHLERRATAPVAREGESWMGHAQGQGYVQEPISSPVDEYPRGGPGYGSYRHEMDRPRSATHLPPDYPTSPKDIRRSPGPQSAQGEWHTRSGPPSAHWAWSNPPPSSQDARLRHPTWSSSSSLPPHPQDSSSMQPPHSPVESWSRGHPPPSPHDDPRKSSIRPMSRYGSSPYPIPEHGSGGAERHHRGSSGPMSPAGPMRSSDPYRRSTATAEMDRVGSWNEQRSRSFHGAEGIQDPRSRYESSGSNLPPSSSAMSSGRSPVAAEAASSSSLVSERGHSVSGMVGMERMYPATSVSGGGSFHEREHPSGSISAPIKTSMTPGGDPNGRDYRPTRSQSMMEYDADRMAAAAMRRSRYAGDPKMVLREERRSMSPPAHRLPTIDTSRPYEGGAPRYPFSAGAERPPSGPGSAMEGGNYPSREEMEEMQARRRDEGGVPGNAGGYYDEHPRSATFQRAPHGY</sequence>
<dbReference type="InterPro" id="IPR013087">
    <property type="entry name" value="Znf_C2H2_type"/>
</dbReference>
<evidence type="ECO:0000259" key="7">
    <source>
        <dbReference type="PROSITE" id="PS50157"/>
    </source>
</evidence>
<name>A0A9P6RLF6_9FUNG</name>
<organism evidence="8 9">
    <name type="scientific">Linnemannia gamsii</name>
    <dbReference type="NCBI Taxonomy" id="64522"/>
    <lineage>
        <taxon>Eukaryota</taxon>
        <taxon>Fungi</taxon>
        <taxon>Fungi incertae sedis</taxon>
        <taxon>Mucoromycota</taxon>
        <taxon>Mortierellomycotina</taxon>
        <taxon>Mortierellomycetes</taxon>
        <taxon>Mortierellales</taxon>
        <taxon>Mortierellaceae</taxon>
        <taxon>Linnemannia</taxon>
    </lineage>
</organism>
<keyword evidence="9" id="KW-1185">Reference proteome</keyword>
<evidence type="ECO:0000313" key="8">
    <source>
        <dbReference type="EMBL" id="KAG0319874.1"/>
    </source>
</evidence>
<feature type="region of interest" description="Disordered" evidence="6">
    <location>
        <begin position="614"/>
        <end position="708"/>
    </location>
</feature>
<keyword evidence="1" id="KW-0479">Metal-binding</keyword>
<feature type="compositionally biased region" description="Polar residues" evidence="6">
    <location>
        <begin position="558"/>
        <end position="569"/>
    </location>
</feature>
<comment type="caution">
    <text evidence="8">The sequence shown here is derived from an EMBL/GenBank/DDBJ whole genome shotgun (WGS) entry which is preliminary data.</text>
</comment>
<keyword evidence="2" id="KW-0677">Repeat</keyword>
<dbReference type="EMBL" id="JAAAIN010000125">
    <property type="protein sequence ID" value="KAG0319874.1"/>
    <property type="molecule type" value="Genomic_DNA"/>
</dbReference>
<keyword evidence="4" id="KW-0862">Zinc</keyword>
<dbReference type="AlphaFoldDB" id="A0A9P6RLF6"/>
<feature type="compositionally biased region" description="Low complexity" evidence="6">
    <location>
        <begin position="133"/>
        <end position="152"/>
    </location>
</feature>
<feature type="compositionally biased region" description="Basic and acidic residues" evidence="6">
    <location>
        <begin position="169"/>
        <end position="180"/>
    </location>
</feature>
<keyword evidence="3 5" id="KW-0863">Zinc-finger</keyword>